<evidence type="ECO:0000313" key="2">
    <source>
        <dbReference type="Proteomes" id="UP000000851"/>
    </source>
</evidence>
<sequence>MPNTRTSRPIEGDTALIDRDGQLGGETVTASNPTAATTYAEWETDNQARILVVFRNNPDTAYQVYEAARIAGVDEPPDPSHDWGQFAKNCGTQRLLVKVTAEQALRKKTAGSLVYSWKAGPALLDQDAGGATRAVAA</sequence>
<keyword evidence="2" id="KW-1185">Reference proteome</keyword>
<dbReference type="InParanoid" id="C7Q4I4"/>
<reference evidence="1 2" key="1">
    <citation type="journal article" date="2009" name="Stand. Genomic Sci.">
        <title>Complete genome sequence of Catenulispora acidiphila type strain (ID 139908).</title>
        <authorList>
            <person name="Copeland A."/>
            <person name="Lapidus A."/>
            <person name="Glavina Del Rio T."/>
            <person name="Nolan M."/>
            <person name="Lucas S."/>
            <person name="Chen F."/>
            <person name="Tice H."/>
            <person name="Cheng J.F."/>
            <person name="Bruce D."/>
            <person name="Goodwin L."/>
            <person name="Pitluck S."/>
            <person name="Mikhailova N."/>
            <person name="Pati A."/>
            <person name="Ivanova N."/>
            <person name="Mavromatis K."/>
            <person name="Chen A."/>
            <person name="Palaniappan K."/>
            <person name="Chain P."/>
            <person name="Land M."/>
            <person name="Hauser L."/>
            <person name="Chang Y.J."/>
            <person name="Jeffries C.D."/>
            <person name="Chertkov O."/>
            <person name="Brettin T."/>
            <person name="Detter J.C."/>
            <person name="Han C."/>
            <person name="Ali Z."/>
            <person name="Tindall B.J."/>
            <person name="Goker M."/>
            <person name="Bristow J."/>
            <person name="Eisen J.A."/>
            <person name="Markowitz V."/>
            <person name="Hugenholtz P."/>
            <person name="Kyrpides N.C."/>
            <person name="Klenk H.P."/>
        </authorList>
    </citation>
    <scope>NUCLEOTIDE SEQUENCE [LARGE SCALE GENOMIC DNA]</scope>
    <source>
        <strain evidence="2">DSM 44928 / JCM 14897 / NBRC 102108 / NRRL B-24433 / ID139908</strain>
    </source>
</reference>
<organism evidence="1 2">
    <name type="scientific">Catenulispora acidiphila (strain DSM 44928 / JCM 14897 / NBRC 102108 / NRRL B-24433 / ID139908)</name>
    <dbReference type="NCBI Taxonomy" id="479433"/>
    <lineage>
        <taxon>Bacteria</taxon>
        <taxon>Bacillati</taxon>
        <taxon>Actinomycetota</taxon>
        <taxon>Actinomycetes</taxon>
        <taxon>Catenulisporales</taxon>
        <taxon>Catenulisporaceae</taxon>
        <taxon>Catenulispora</taxon>
    </lineage>
</organism>
<dbReference type="Proteomes" id="UP000000851">
    <property type="component" value="Chromosome"/>
</dbReference>
<dbReference type="EMBL" id="CP001700">
    <property type="protein sequence ID" value="ACU71953.1"/>
    <property type="molecule type" value="Genomic_DNA"/>
</dbReference>
<proteinExistence type="predicted"/>
<dbReference type="KEGG" id="cai:Caci_3044"/>
<dbReference type="STRING" id="479433.Caci_3044"/>
<accession>C7Q4I4</accession>
<dbReference type="AlphaFoldDB" id="C7Q4I4"/>
<dbReference type="HOGENOM" id="CLU_1861606_0_0_11"/>
<dbReference type="RefSeq" id="WP_012787246.1">
    <property type="nucleotide sequence ID" value="NC_013131.1"/>
</dbReference>
<name>C7Q4I4_CATAD</name>
<evidence type="ECO:0000313" key="1">
    <source>
        <dbReference type="EMBL" id="ACU71953.1"/>
    </source>
</evidence>
<gene>
    <name evidence="1" type="ordered locus">Caci_3044</name>
</gene>
<protein>
    <submittedName>
        <fullName evidence="1">Uncharacterized protein</fullName>
    </submittedName>
</protein>